<gene>
    <name evidence="1" type="ORF">BV22DRAFT_1125627</name>
</gene>
<proteinExistence type="predicted"/>
<sequence length="126" mass="13072">MQFTFFQVLASGLLFFATSSVVADGGFADTCTDYYINNATLIAECTGHNGVGTYLTSINTAYCIADTGGYLECAPNGQYTASCSNCFIESGTTYMLCDCENGSGGDGASIIDLNSCFTNVDGALGC</sequence>
<evidence type="ECO:0000313" key="1">
    <source>
        <dbReference type="EMBL" id="KAH7929526.1"/>
    </source>
</evidence>
<reference evidence="1" key="1">
    <citation type="journal article" date="2021" name="New Phytol.">
        <title>Evolutionary innovations through gain and loss of genes in the ectomycorrhizal Boletales.</title>
        <authorList>
            <person name="Wu G."/>
            <person name="Miyauchi S."/>
            <person name="Morin E."/>
            <person name="Kuo A."/>
            <person name="Drula E."/>
            <person name="Varga T."/>
            <person name="Kohler A."/>
            <person name="Feng B."/>
            <person name="Cao Y."/>
            <person name="Lipzen A."/>
            <person name="Daum C."/>
            <person name="Hundley H."/>
            <person name="Pangilinan J."/>
            <person name="Johnson J."/>
            <person name="Barry K."/>
            <person name="LaButti K."/>
            <person name="Ng V."/>
            <person name="Ahrendt S."/>
            <person name="Min B."/>
            <person name="Choi I.G."/>
            <person name="Park H."/>
            <person name="Plett J.M."/>
            <person name="Magnuson J."/>
            <person name="Spatafora J.W."/>
            <person name="Nagy L.G."/>
            <person name="Henrissat B."/>
            <person name="Grigoriev I.V."/>
            <person name="Yang Z.L."/>
            <person name="Xu J."/>
            <person name="Martin F.M."/>
        </authorList>
    </citation>
    <scope>NUCLEOTIDE SEQUENCE</scope>
    <source>
        <strain evidence="1">KUC20120723A-06</strain>
    </source>
</reference>
<dbReference type="Proteomes" id="UP000790709">
    <property type="component" value="Unassembled WGS sequence"/>
</dbReference>
<name>A0ACB8BUA8_9AGAM</name>
<evidence type="ECO:0000313" key="2">
    <source>
        <dbReference type="Proteomes" id="UP000790709"/>
    </source>
</evidence>
<protein>
    <submittedName>
        <fullName evidence="1">Cyanovirin-N</fullName>
    </submittedName>
</protein>
<dbReference type="EMBL" id="MU266340">
    <property type="protein sequence ID" value="KAH7929526.1"/>
    <property type="molecule type" value="Genomic_DNA"/>
</dbReference>
<keyword evidence="2" id="KW-1185">Reference proteome</keyword>
<organism evidence="1 2">
    <name type="scientific">Leucogyrophana mollusca</name>
    <dbReference type="NCBI Taxonomy" id="85980"/>
    <lineage>
        <taxon>Eukaryota</taxon>
        <taxon>Fungi</taxon>
        <taxon>Dikarya</taxon>
        <taxon>Basidiomycota</taxon>
        <taxon>Agaricomycotina</taxon>
        <taxon>Agaricomycetes</taxon>
        <taxon>Agaricomycetidae</taxon>
        <taxon>Boletales</taxon>
        <taxon>Boletales incertae sedis</taxon>
        <taxon>Leucogyrophana</taxon>
    </lineage>
</organism>
<accession>A0ACB8BUA8</accession>
<comment type="caution">
    <text evidence="1">The sequence shown here is derived from an EMBL/GenBank/DDBJ whole genome shotgun (WGS) entry which is preliminary data.</text>
</comment>